<evidence type="ECO:0000256" key="7">
    <source>
        <dbReference type="SAM" id="Phobius"/>
    </source>
</evidence>
<evidence type="ECO:0000256" key="4">
    <source>
        <dbReference type="ARBA" id="ARBA00022692"/>
    </source>
</evidence>
<sequence length="453" mass="47322">MSDGAKLTRGSIRGHLVSQTLPMIIGVAAIMSIGLIDAYFIGQLGSAQLAAIAFIFPVSVAVASLGVGIMVGINSVVARALGGGKADRANQLASLGIAFALALGCVLGLALYVLLGPLFRLMQADAELMPLILEYMQPYAFGIPLLLLQMGLNGVLRGQGEARKTSYVSISYAAANWVLDPLLITGAFGFEGFGIAGAAYATLAGWAIAILLARWLIRKTPIEVSRRHLRQEHYLDPLKAIARVATPAAFSNAINPIGLAVLTSLVAIEGQAAVAGFGAAGRLQSFAVVPLLGLSGSIGAIVGQNWGAGQAERARRAFYYAGAFSLVYGLLIAGLLVFASDWFAGFFSDDPPVIEQFNRYLAIAAWGYAGYGLLIIGNGALNAIDRSGIALAQSVARVFLVMLPFAWILRGQWGADAVYAAELAANVIGGAVAAFLVWHFLHRDAADAGESGK</sequence>
<dbReference type="PANTHER" id="PTHR43549">
    <property type="entry name" value="MULTIDRUG RESISTANCE PROTEIN YPNP-RELATED"/>
    <property type="match status" value="1"/>
</dbReference>
<keyword evidence="3" id="KW-1003">Cell membrane</keyword>
<keyword evidence="2" id="KW-0813">Transport</keyword>
<evidence type="ECO:0000256" key="1">
    <source>
        <dbReference type="ARBA" id="ARBA00004429"/>
    </source>
</evidence>
<dbReference type="AlphaFoldDB" id="A0A844YED9"/>
<dbReference type="PANTHER" id="PTHR43549:SF3">
    <property type="entry name" value="MULTIDRUG RESISTANCE PROTEIN YPNP-RELATED"/>
    <property type="match status" value="1"/>
</dbReference>
<comment type="subcellular location">
    <subcellularLocation>
        <location evidence="1">Cell inner membrane</location>
        <topology evidence="1">Multi-pass membrane protein</topology>
    </subcellularLocation>
</comment>
<feature type="transmembrane region" description="Helical" evidence="7">
    <location>
        <begin position="419"/>
        <end position="441"/>
    </location>
</feature>
<accession>A0A844YED9</accession>
<feature type="transmembrane region" description="Helical" evidence="7">
    <location>
        <begin position="21"/>
        <end position="41"/>
    </location>
</feature>
<feature type="transmembrane region" description="Helical" evidence="7">
    <location>
        <begin position="47"/>
        <end position="71"/>
    </location>
</feature>
<dbReference type="GO" id="GO:0015297">
    <property type="term" value="F:antiporter activity"/>
    <property type="evidence" value="ECO:0007669"/>
    <property type="project" value="InterPro"/>
</dbReference>
<dbReference type="RefSeq" id="WP_160672147.1">
    <property type="nucleotide sequence ID" value="NZ_WTYN01000001.1"/>
</dbReference>
<feature type="transmembrane region" description="Helical" evidence="7">
    <location>
        <begin position="388"/>
        <end position="407"/>
    </location>
</feature>
<feature type="transmembrane region" description="Helical" evidence="7">
    <location>
        <begin position="168"/>
        <end position="189"/>
    </location>
</feature>
<evidence type="ECO:0000256" key="5">
    <source>
        <dbReference type="ARBA" id="ARBA00022989"/>
    </source>
</evidence>
<feature type="transmembrane region" description="Helical" evidence="7">
    <location>
        <begin position="135"/>
        <end position="156"/>
    </location>
</feature>
<evidence type="ECO:0000256" key="6">
    <source>
        <dbReference type="ARBA" id="ARBA00023136"/>
    </source>
</evidence>
<evidence type="ECO:0000256" key="2">
    <source>
        <dbReference type="ARBA" id="ARBA00022448"/>
    </source>
</evidence>
<dbReference type="Proteomes" id="UP000445582">
    <property type="component" value="Unassembled WGS sequence"/>
</dbReference>
<organism evidence="8 9">
    <name type="scientific">Qipengyuania oceanensis</name>
    <dbReference type="NCBI Taxonomy" id="1463597"/>
    <lineage>
        <taxon>Bacteria</taxon>
        <taxon>Pseudomonadati</taxon>
        <taxon>Pseudomonadota</taxon>
        <taxon>Alphaproteobacteria</taxon>
        <taxon>Sphingomonadales</taxon>
        <taxon>Erythrobacteraceae</taxon>
        <taxon>Qipengyuania</taxon>
    </lineage>
</organism>
<gene>
    <name evidence="8" type="ORF">GRI48_04745</name>
</gene>
<dbReference type="InterPro" id="IPR052031">
    <property type="entry name" value="Membrane_Transporter-Flippase"/>
</dbReference>
<dbReference type="InterPro" id="IPR048279">
    <property type="entry name" value="MdtK-like"/>
</dbReference>
<feature type="transmembrane region" description="Helical" evidence="7">
    <location>
        <begin position="360"/>
        <end position="381"/>
    </location>
</feature>
<feature type="transmembrane region" description="Helical" evidence="7">
    <location>
        <begin position="92"/>
        <end position="115"/>
    </location>
</feature>
<feature type="transmembrane region" description="Helical" evidence="7">
    <location>
        <begin position="257"/>
        <end position="280"/>
    </location>
</feature>
<evidence type="ECO:0000313" key="9">
    <source>
        <dbReference type="Proteomes" id="UP000445582"/>
    </source>
</evidence>
<protein>
    <submittedName>
        <fullName evidence="8">MATE family efflux transporter</fullName>
    </submittedName>
</protein>
<dbReference type="GO" id="GO:0042910">
    <property type="term" value="F:xenobiotic transmembrane transporter activity"/>
    <property type="evidence" value="ECO:0007669"/>
    <property type="project" value="InterPro"/>
</dbReference>
<evidence type="ECO:0000256" key="3">
    <source>
        <dbReference type="ARBA" id="ARBA00022475"/>
    </source>
</evidence>
<keyword evidence="6 7" id="KW-0472">Membrane</keyword>
<dbReference type="NCBIfam" id="TIGR00797">
    <property type="entry name" value="matE"/>
    <property type="match status" value="1"/>
</dbReference>
<dbReference type="GO" id="GO:0005886">
    <property type="term" value="C:plasma membrane"/>
    <property type="evidence" value="ECO:0007669"/>
    <property type="project" value="UniProtKB-SubCell"/>
</dbReference>
<evidence type="ECO:0000313" key="8">
    <source>
        <dbReference type="EMBL" id="MXO62317.1"/>
    </source>
</evidence>
<proteinExistence type="predicted"/>
<keyword evidence="4 7" id="KW-0812">Transmembrane</keyword>
<reference evidence="8 9" key="1">
    <citation type="submission" date="2019-12" db="EMBL/GenBank/DDBJ databases">
        <title>Genomic-based taxomic classification of the family Erythrobacteraceae.</title>
        <authorList>
            <person name="Xu L."/>
        </authorList>
    </citation>
    <scope>NUCLEOTIDE SEQUENCE [LARGE SCALE GENOMIC DNA]</scope>
    <source>
        <strain evidence="8 9">MCCC 1A09965</strain>
    </source>
</reference>
<dbReference type="OrthoDB" id="9806302at2"/>
<feature type="transmembrane region" description="Helical" evidence="7">
    <location>
        <begin position="195"/>
        <end position="217"/>
    </location>
</feature>
<keyword evidence="9" id="KW-1185">Reference proteome</keyword>
<feature type="transmembrane region" description="Helical" evidence="7">
    <location>
        <begin position="318"/>
        <end position="340"/>
    </location>
</feature>
<keyword evidence="5 7" id="KW-1133">Transmembrane helix</keyword>
<dbReference type="Pfam" id="PF01554">
    <property type="entry name" value="MatE"/>
    <property type="match status" value="2"/>
</dbReference>
<name>A0A844YED9_9SPHN</name>
<dbReference type="InterPro" id="IPR002528">
    <property type="entry name" value="MATE_fam"/>
</dbReference>
<dbReference type="EMBL" id="WTYN01000001">
    <property type="protein sequence ID" value="MXO62317.1"/>
    <property type="molecule type" value="Genomic_DNA"/>
</dbReference>
<dbReference type="PIRSF" id="PIRSF006603">
    <property type="entry name" value="DinF"/>
    <property type="match status" value="1"/>
</dbReference>
<feature type="transmembrane region" description="Helical" evidence="7">
    <location>
        <begin position="286"/>
        <end position="306"/>
    </location>
</feature>
<comment type="caution">
    <text evidence="8">The sequence shown here is derived from an EMBL/GenBank/DDBJ whole genome shotgun (WGS) entry which is preliminary data.</text>
</comment>